<reference evidence="3" key="1">
    <citation type="journal article" date="2016" name="Genome Announc.">
        <title>Draft genome sequences of fungus Aspergillus calidoustus.</title>
        <authorList>
            <person name="Horn F."/>
            <person name="Linde J."/>
            <person name="Mattern D.J."/>
            <person name="Walther G."/>
            <person name="Guthke R."/>
            <person name="Scherlach K."/>
            <person name="Martin K."/>
            <person name="Brakhage A.A."/>
            <person name="Petzke L."/>
            <person name="Valiante V."/>
        </authorList>
    </citation>
    <scope>NUCLEOTIDE SEQUENCE [LARGE SCALE GENOMIC DNA]</scope>
    <source>
        <strain evidence="3">SF006504</strain>
    </source>
</reference>
<evidence type="ECO:0000313" key="3">
    <source>
        <dbReference type="Proteomes" id="UP000054771"/>
    </source>
</evidence>
<feature type="compositionally biased region" description="Low complexity" evidence="1">
    <location>
        <begin position="69"/>
        <end position="83"/>
    </location>
</feature>
<dbReference type="OMA" id="DADFFLQ"/>
<evidence type="ECO:0000313" key="2">
    <source>
        <dbReference type="EMBL" id="CEL06141.1"/>
    </source>
</evidence>
<accession>A0A0U5G5I8</accession>
<protein>
    <submittedName>
        <fullName evidence="2">Uncharacterized protein</fullName>
    </submittedName>
</protein>
<dbReference type="EMBL" id="CDMC01000005">
    <property type="protein sequence ID" value="CEL06141.1"/>
    <property type="molecule type" value="Genomic_DNA"/>
</dbReference>
<organism evidence="2 3">
    <name type="scientific">Aspergillus calidoustus</name>
    <dbReference type="NCBI Taxonomy" id="454130"/>
    <lineage>
        <taxon>Eukaryota</taxon>
        <taxon>Fungi</taxon>
        <taxon>Dikarya</taxon>
        <taxon>Ascomycota</taxon>
        <taxon>Pezizomycotina</taxon>
        <taxon>Eurotiomycetes</taxon>
        <taxon>Eurotiomycetidae</taxon>
        <taxon>Eurotiales</taxon>
        <taxon>Aspergillaceae</taxon>
        <taxon>Aspergillus</taxon>
        <taxon>Aspergillus subgen. Nidulantes</taxon>
    </lineage>
</organism>
<feature type="region of interest" description="Disordered" evidence="1">
    <location>
        <begin position="69"/>
        <end position="136"/>
    </location>
</feature>
<feature type="compositionally biased region" description="Basic residues" evidence="1">
    <location>
        <begin position="84"/>
        <end position="95"/>
    </location>
</feature>
<dbReference type="Proteomes" id="UP000054771">
    <property type="component" value="Unassembled WGS sequence"/>
</dbReference>
<gene>
    <name evidence="2" type="ORF">ASPCAL07249</name>
</gene>
<keyword evidence="3" id="KW-1185">Reference proteome</keyword>
<dbReference type="AlphaFoldDB" id="A0A0U5G5I8"/>
<dbReference type="OrthoDB" id="4482958at2759"/>
<name>A0A0U5G5I8_ASPCI</name>
<evidence type="ECO:0000256" key="1">
    <source>
        <dbReference type="SAM" id="MobiDB-lite"/>
    </source>
</evidence>
<proteinExistence type="predicted"/>
<sequence length="136" mass="13937">MTSKTENSSVNDVPAGDVQFGFECLRNIDSDGKVDLAGVAAAMGHTNTASTGNRFRQLAQRYGFQGLKSKTTGTAAKAKAGGKAAKKSAARKGAKKSSAEPIPAKKGVAKGKGKEKDSSAEETEGEEANIAVVSMS</sequence>